<dbReference type="EMBL" id="DXIQ01000053">
    <property type="protein sequence ID" value="HIV39023.1"/>
    <property type="molecule type" value="Genomic_DNA"/>
</dbReference>
<reference evidence="4" key="2">
    <citation type="submission" date="2021-04" db="EMBL/GenBank/DDBJ databases">
        <authorList>
            <person name="Gilroy R."/>
        </authorList>
    </citation>
    <scope>NUCLEOTIDE SEQUENCE</scope>
    <source>
        <strain evidence="4">CHK195-9823</strain>
    </source>
</reference>
<protein>
    <submittedName>
        <fullName evidence="4">Isoaspartyl peptidase/L-asparaginase</fullName>
    </submittedName>
</protein>
<dbReference type="SUPFAM" id="SSF56235">
    <property type="entry name" value="N-terminal nucleophile aminohydrolases (Ntn hydrolases)"/>
    <property type="match status" value="1"/>
</dbReference>
<evidence type="ECO:0000256" key="3">
    <source>
        <dbReference type="PIRSR" id="PIRSR600246-3"/>
    </source>
</evidence>
<dbReference type="GO" id="GO:0016811">
    <property type="term" value="F:hydrolase activity, acting on carbon-nitrogen (but not peptide) bonds, in linear amides"/>
    <property type="evidence" value="ECO:0007669"/>
    <property type="project" value="UniProtKB-ARBA"/>
</dbReference>
<feature type="binding site" evidence="2">
    <location>
        <begin position="202"/>
        <end position="205"/>
    </location>
    <ligand>
        <name>substrate</name>
    </ligand>
</feature>
<gene>
    <name evidence="4" type="ORF">H9747_08515</name>
</gene>
<comment type="caution">
    <text evidence="4">The sequence shown here is derived from an EMBL/GenBank/DDBJ whole genome shotgun (WGS) entry which is preliminary data.</text>
</comment>
<dbReference type="PANTHER" id="PTHR10188:SF6">
    <property type="entry name" value="N(4)-(BETA-N-ACETYLGLUCOSAMINYL)-L-ASPARAGINASE"/>
    <property type="match status" value="1"/>
</dbReference>
<dbReference type="Proteomes" id="UP000886814">
    <property type="component" value="Unassembled WGS sequence"/>
</dbReference>
<dbReference type="GO" id="GO:0005737">
    <property type="term" value="C:cytoplasm"/>
    <property type="evidence" value="ECO:0007669"/>
    <property type="project" value="TreeGrafter"/>
</dbReference>
<dbReference type="AlphaFoldDB" id="A0A9D1PEZ3"/>
<evidence type="ECO:0000256" key="1">
    <source>
        <dbReference type="PIRSR" id="PIRSR600246-1"/>
    </source>
</evidence>
<proteinExistence type="predicted"/>
<organism evidence="4 5">
    <name type="scientific">Candidatus Blautia stercorigallinarum</name>
    <dbReference type="NCBI Taxonomy" id="2838501"/>
    <lineage>
        <taxon>Bacteria</taxon>
        <taxon>Bacillati</taxon>
        <taxon>Bacillota</taxon>
        <taxon>Clostridia</taxon>
        <taxon>Lachnospirales</taxon>
        <taxon>Lachnospiraceae</taxon>
        <taxon>Blautia</taxon>
    </lineage>
</organism>
<name>A0A9D1PEZ3_9FIRM</name>
<evidence type="ECO:0000256" key="2">
    <source>
        <dbReference type="PIRSR" id="PIRSR600246-2"/>
    </source>
</evidence>
<sequence length="312" mass="34239">MGQMISTWRMSEEGLRLGNQILQEKDDLGEAIVRAVKCVEDNPAYVSVGYGGLPNREGQVELDAAYMDGDTLGTGAVISVKNLKNPIEAAYRLSKRKTNSILAGDGAMKYASYEGLPCRNMLTESSRKRYEEEKKEQMKEEERRAYEGHDTVCIIGRSREGSMACGVSTSGLYMKEPGRVGDSPFIGSGFYADSEAGAAAATGMGEDIMKGCLSFAIVEKIRNGLPVQEACEKALEEHWRRLERRGYTNRGMSVIAMDNQGNAGAATTLEEFPFVVAGEDGCRLYVASMDQETGEHFLFAPDEEWLKNSKAD</sequence>
<dbReference type="Gene3D" id="3.60.20.30">
    <property type="entry name" value="(Glycosyl)asparaginase"/>
    <property type="match status" value="1"/>
</dbReference>
<evidence type="ECO:0000313" key="5">
    <source>
        <dbReference type="Proteomes" id="UP000886814"/>
    </source>
</evidence>
<feature type="active site" description="Nucleophile" evidence="1">
    <location>
        <position position="151"/>
    </location>
</feature>
<reference evidence="4" key="1">
    <citation type="journal article" date="2021" name="PeerJ">
        <title>Extensive microbial diversity within the chicken gut microbiome revealed by metagenomics and culture.</title>
        <authorList>
            <person name="Gilroy R."/>
            <person name="Ravi A."/>
            <person name="Getino M."/>
            <person name="Pursley I."/>
            <person name="Horton D.L."/>
            <person name="Alikhan N.F."/>
            <person name="Baker D."/>
            <person name="Gharbi K."/>
            <person name="Hall N."/>
            <person name="Watson M."/>
            <person name="Adriaenssens E.M."/>
            <person name="Foster-Nyarko E."/>
            <person name="Jarju S."/>
            <person name="Secka A."/>
            <person name="Antonio M."/>
            <person name="Oren A."/>
            <person name="Chaudhuri R.R."/>
            <person name="La Ragione R."/>
            <person name="Hildebrand F."/>
            <person name="Pallen M.J."/>
        </authorList>
    </citation>
    <scope>NUCLEOTIDE SEQUENCE</scope>
    <source>
        <strain evidence="4">CHK195-9823</strain>
    </source>
</reference>
<accession>A0A9D1PEZ3</accession>
<dbReference type="PANTHER" id="PTHR10188">
    <property type="entry name" value="L-ASPARAGINASE"/>
    <property type="match status" value="1"/>
</dbReference>
<feature type="binding site" evidence="2">
    <location>
        <begin position="179"/>
        <end position="182"/>
    </location>
    <ligand>
        <name>substrate</name>
    </ligand>
</feature>
<evidence type="ECO:0000313" key="4">
    <source>
        <dbReference type="EMBL" id="HIV39023.1"/>
    </source>
</evidence>
<dbReference type="Pfam" id="PF01112">
    <property type="entry name" value="Asparaginase_2"/>
    <property type="match status" value="1"/>
</dbReference>
<dbReference type="InterPro" id="IPR029055">
    <property type="entry name" value="Ntn_hydrolases_N"/>
</dbReference>
<dbReference type="InterPro" id="IPR000246">
    <property type="entry name" value="Peptidase_T2"/>
</dbReference>
<feature type="site" description="Cleavage; by autolysis" evidence="3">
    <location>
        <begin position="150"/>
        <end position="151"/>
    </location>
</feature>